<keyword evidence="4 5" id="KW-0418">Kinase</keyword>
<dbReference type="PANTHER" id="PTHR43095">
    <property type="entry name" value="SUGAR KINASE"/>
    <property type="match status" value="1"/>
</dbReference>
<protein>
    <recommendedName>
        <fullName evidence="10">Xylulose kinase</fullName>
    </recommendedName>
</protein>
<evidence type="ECO:0000256" key="5">
    <source>
        <dbReference type="RuleBase" id="RU003733"/>
    </source>
</evidence>
<dbReference type="InterPro" id="IPR018485">
    <property type="entry name" value="FGGY_C"/>
</dbReference>
<dbReference type="InterPro" id="IPR050406">
    <property type="entry name" value="FGGY_Carb_Kinase"/>
</dbReference>
<dbReference type="GO" id="GO:0016301">
    <property type="term" value="F:kinase activity"/>
    <property type="evidence" value="ECO:0007669"/>
    <property type="project" value="UniProtKB-KW"/>
</dbReference>
<dbReference type="PIRSF" id="PIRSF000538">
    <property type="entry name" value="GlpK"/>
    <property type="match status" value="1"/>
</dbReference>
<dbReference type="Proteomes" id="UP000460272">
    <property type="component" value="Unassembled WGS sequence"/>
</dbReference>
<comment type="similarity">
    <text evidence="1 5">Belongs to the FGGY kinase family.</text>
</comment>
<gene>
    <name evidence="8" type="ORF">EAS64_33345</name>
</gene>
<evidence type="ECO:0000256" key="4">
    <source>
        <dbReference type="ARBA" id="ARBA00022777"/>
    </source>
</evidence>
<dbReference type="InterPro" id="IPR043129">
    <property type="entry name" value="ATPase_NBD"/>
</dbReference>
<evidence type="ECO:0000256" key="1">
    <source>
        <dbReference type="ARBA" id="ARBA00009156"/>
    </source>
</evidence>
<dbReference type="InterPro" id="IPR000577">
    <property type="entry name" value="Carb_kinase_FGGY"/>
</dbReference>
<dbReference type="InterPro" id="IPR018484">
    <property type="entry name" value="FGGY_N"/>
</dbReference>
<evidence type="ECO:0000313" key="9">
    <source>
        <dbReference type="Proteomes" id="UP000460272"/>
    </source>
</evidence>
<keyword evidence="2" id="KW-0119">Carbohydrate metabolism</keyword>
<dbReference type="Gene3D" id="3.30.420.40">
    <property type="match status" value="2"/>
</dbReference>
<dbReference type="PANTHER" id="PTHR43095:SF5">
    <property type="entry name" value="XYLULOSE KINASE"/>
    <property type="match status" value="1"/>
</dbReference>
<dbReference type="AlphaFoldDB" id="A0A6P2BRW1"/>
<reference evidence="8 9" key="1">
    <citation type="submission" date="2018-11" db="EMBL/GenBank/DDBJ databases">
        <title>Trebonia kvetii gen.nov., sp.nov., a novel acidophilic actinobacterium, and proposal of the new actinobacterial family Treboniaceae fam. nov.</title>
        <authorList>
            <person name="Rapoport D."/>
            <person name="Sagova-Mareckova M."/>
            <person name="Sedlacek I."/>
            <person name="Provaznik J."/>
            <person name="Kralova S."/>
            <person name="Pavlinic D."/>
            <person name="Benes V."/>
            <person name="Kopecky J."/>
        </authorList>
    </citation>
    <scope>NUCLEOTIDE SEQUENCE [LARGE SCALE GENOMIC DNA]</scope>
    <source>
        <strain evidence="8 9">15Tr583</strain>
    </source>
</reference>
<dbReference type="Pfam" id="PF00370">
    <property type="entry name" value="FGGY_N"/>
    <property type="match status" value="1"/>
</dbReference>
<dbReference type="OrthoDB" id="9782710at2"/>
<dbReference type="PROSITE" id="PS00445">
    <property type="entry name" value="FGGY_KINASES_2"/>
    <property type="match status" value="1"/>
</dbReference>
<feature type="domain" description="Carbohydrate kinase FGGY C-terminal" evidence="7">
    <location>
        <begin position="331"/>
        <end position="443"/>
    </location>
</feature>
<dbReference type="GO" id="GO:0016773">
    <property type="term" value="F:phosphotransferase activity, alcohol group as acceptor"/>
    <property type="evidence" value="ECO:0007669"/>
    <property type="project" value="InterPro"/>
</dbReference>
<sequence length="444" mass="46645">MHNGYVHGHPQAAVLGIDLGTSGVKVLAACGDGRVLGRAAAAYQVRVPAAGRAETEPEDWWAATRTAVHAALAEAAADAGRVTVTGLAVAGQMHGVVLVDDRGAALRPAILWLDQRAAAEAAGYADLPCDYTAVLGNRPSPGMAGPMLCWLAAHEPHTLRASWWALQPKDWLRLRLTGRVATDPTDASGTLLFDLDRDDWAVDLVKLLGLPRELLPPVLPSTAVAGPLLSGPAADLGLPQGIPVTVGAAGTAAALHAARLSEGQAMLTLGSGAQWAVNETNPDLRPADTTNLFRAVGDACYRAAPVQNVGVTLNWVRNLFGATWDELYDTAARPSRRAAPVFDPCLTPERWQHGATAAWTGLNLAHDREDLMRAALDGVATLLRQRLDDLRDAGHHPAQAILGGAGTTHRAWRTLLEETLALPLTPAPTTWLTPAGAARLAAAT</sequence>
<proteinExistence type="inferred from homology"/>
<dbReference type="SUPFAM" id="SSF53067">
    <property type="entry name" value="Actin-like ATPase domain"/>
    <property type="match status" value="2"/>
</dbReference>
<evidence type="ECO:0000259" key="7">
    <source>
        <dbReference type="Pfam" id="PF02782"/>
    </source>
</evidence>
<name>A0A6P2BRW1_9ACTN</name>
<evidence type="ECO:0000259" key="6">
    <source>
        <dbReference type="Pfam" id="PF00370"/>
    </source>
</evidence>
<evidence type="ECO:0000313" key="8">
    <source>
        <dbReference type="EMBL" id="TVZ01171.1"/>
    </source>
</evidence>
<dbReference type="Pfam" id="PF02782">
    <property type="entry name" value="FGGY_C"/>
    <property type="match status" value="1"/>
</dbReference>
<keyword evidence="9" id="KW-1185">Reference proteome</keyword>
<organism evidence="8 9">
    <name type="scientific">Trebonia kvetii</name>
    <dbReference type="NCBI Taxonomy" id="2480626"/>
    <lineage>
        <taxon>Bacteria</taxon>
        <taxon>Bacillati</taxon>
        <taxon>Actinomycetota</taxon>
        <taxon>Actinomycetes</taxon>
        <taxon>Streptosporangiales</taxon>
        <taxon>Treboniaceae</taxon>
        <taxon>Trebonia</taxon>
    </lineage>
</organism>
<evidence type="ECO:0008006" key="10">
    <source>
        <dbReference type="Google" id="ProtNLM"/>
    </source>
</evidence>
<accession>A0A6P2BRW1</accession>
<feature type="domain" description="Carbohydrate kinase FGGY N-terminal" evidence="6">
    <location>
        <begin position="14"/>
        <end position="254"/>
    </location>
</feature>
<evidence type="ECO:0000256" key="3">
    <source>
        <dbReference type="ARBA" id="ARBA00022679"/>
    </source>
</evidence>
<dbReference type="GO" id="GO:0042732">
    <property type="term" value="P:D-xylose metabolic process"/>
    <property type="evidence" value="ECO:0007669"/>
    <property type="project" value="UniProtKB-KW"/>
</dbReference>
<evidence type="ECO:0000256" key="2">
    <source>
        <dbReference type="ARBA" id="ARBA00022629"/>
    </source>
</evidence>
<dbReference type="InterPro" id="IPR018483">
    <property type="entry name" value="Carb_kinase_FGGY_CS"/>
</dbReference>
<dbReference type="EMBL" id="RPFW01000007">
    <property type="protein sequence ID" value="TVZ01171.1"/>
    <property type="molecule type" value="Genomic_DNA"/>
</dbReference>
<comment type="caution">
    <text evidence="8">The sequence shown here is derived from an EMBL/GenBank/DDBJ whole genome shotgun (WGS) entry which is preliminary data.</text>
</comment>
<keyword evidence="2" id="KW-0859">Xylose metabolism</keyword>
<keyword evidence="3 5" id="KW-0808">Transferase</keyword>